<evidence type="ECO:0000259" key="15">
    <source>
        <dbReference type="PROSITE" id="PS51066"/>
    </source>
</evidence>
<evidence type="ECO:0000256" key="7">
    <source>
        <dbReference type="ARBA" id="ARBA00022833"/>
    </source>
</evidence>
<accession>A0A2A9ECD3</accession>
<dbReference type="GO" id="GO:0000703">
    <property type="term" value="F:oxidized pyrimidine nucleobase lesion DNA N-glycosylase activity"/>
    <property type="evidence" value="ECO:0007669"/>
    <property type="project" value="TreeGrafter"/>
</dbReference>
<dbReference type="GO" id="GO:0003684">
    <property type="term" value="F:damaged DNA binding"/>
    <property type="evidence" value="ECO:0007669"/>
    <property type="project" value="InterPro"/>
</dbReference>
<dbReference type="InterPro" id="IPR044090">
    <property type="entry name" value="Nei2_N"/>
</dbReference>
<proteinExistence type="inferred from homology"/>
<dbReference type="GO" id="GO:0008270">
    <property type="term" value="F:zinc ion binding"/>
    <property type="evidence" value="ECO:0007669"/>
    <property type="project" value="UniProtKB-KW"/>
</dbReference>
<dbReference type="GO" id="GO:0140078">
    <property type="term" value="F:class I DNA-(apurinic or apyrimidinic site) endonuclease activity"/>
    <property type="evidence" value="ECO:0007669"/>
    <property type="project" value="UniProtKB-EC"/>
</dbReference>
<dbReference type="Gene3D" id="1.10.8.50">
    <property type="match status" value="1"/>
</dbReference>
<evidence type="ECO:0000313" key="17">
    <source>
        <dbReference type="EMBL" id="PFG35922.1"/>
    </source>
</evidence>
<dbReference type="OrthoDB" id="9800855at2"/>
<sequence length="263" mass="29127">MPEGDVLRLTAARLHQAFAGSTLTRVDLRWPGVDDATLLGAVVTEVVAYGKHLLVRTDHGWTLRTHLRMEGSWRVARTGSAQARGRSPYVRAVLGNDTWTAIGHRLGMLDVVRTRDEHVLIGHLGPDLLDDDLVVDVDLVREHLLGDRPQTPVAEALLDQTRVAGIGTLYASDSLFVTRVHPWTPLAAIPEDRLVLVLATAQDLMRRAVAEGLGARKKLVHARTGRPCVRCGTAITVRQARRPPYERPIFFCPQCQSEQARWA</sequence>
<evidence type="ECO:0000256" key="4">
    <source>
        <dbReference type="ARBA" id="ARBA00022763"/>
    </source>
</evidence>
<organism evidence="17 18">
    <name type="scientific">Flavimobilis soli</name>
    <dbReference type="NCBI Taxonomy" id="442709"/>
    <lineage>
        <taxon>Bacteria</taxon>
        <taxon>Bacillati</taxon>
        <taxon>Actinomycetota</taxon>
        <taxon>Actinomycetes</taxon>
        <taxon>Micrococcales</taxon>
        <taxon>Jonesiaceae</taxon>
        <taxon>Flavimobilis</taxon>
    </lineage>
</organism>
<dbReference type="InterPro" id="IPR015887">
    <property type="entry name" value="DNA_glyclase_Znf_dom_DNA_BS"/>
</dbReference>
<keyword evidence="8" id="KW-0238">DNA-binding</keyword>
<dbReference type="SMART" id="SM01232">
    <property type="entry name" value="H2TH"/>
    <property type="match status" value="1"/>
</dbReference>
<keyword evidence="4" id="KW-0227">DNA damage</keyword>
<keyword evidence="17" id="KW-0540">Nuclease</keyword>
<comment type="caution">
    <text evidence="17">The sequence shown here is derived from an EMBL/GenBank/DDBJ whole genome shotgun (WGS) entry which is preliminary data.</text>
</comment>
<protein>
    <recommendedName>
        <fullName evidence="2">DNA-(apurinic or apyrimidinic site) lyase</fullName>
        <ecNumber evidence="2">4.2.99.18</ecNumber>
    </recommendedName>
</protein>
<evidence type="ECO:0000256" key="9">
    <source>
        <dbReference type="ARBA" id="ARBA00023204"/>
    </source>
</evidence>
<evidence type="ECO:0000256" key="5">
    <source>
        <dbReference type="ARBA" id="ARBA00022771"/>
    </source>
</evidence>
<dbReference type="CDD" id="cd08971">
    <property type="entry name" value="AcNei2_N"/>
    <property type="match status" value="1"/>
</dbReference>
<dbReference type="AlphaFoldDB" id="A0A2A9ECD3"/>
<evidence type="ECO:0000256" key="10">
    <source>
        <dbReference type="ARBA" id="ARBA00023239"/>
    </source>
</evidence>
<dbReference type="Proteomes" id="UP000221394">
    <property type="component" value="Unassembled WGS sequence"/>
</dbReference>
<dbReference type="SUPFAM" id="SSF57716">
    <property type="entry name" value="Glucocorticoid receptor-like (DNA-binding domain)"/>
    <property type="match status" value="1"/>
</dbReference>
<dbReference type="SUPFAM" id="SSF81624">
    <property type="entry name" value="N-terminal domain of MutM-like DNA repair proteins"/>
    <property type="match status" value="1"/>
</dbReference>
<dbReference type="PROSITE" id="PS51066">
    <property type="entry name" value="ZF_FPG_2"/>
    <property type="match status" value="1"/>
</dbReference>
<dbReference type="InterPro" id="IPR035937">
    <property type="entry name" value="FPG_N"/>
</dbReference>
<keyword evidence="3" id="KW-0479">Metal-binding</keyword>
<comment type="catalytic activity">
    <reaction evidence="13">
        <text>2'-deoxyribonucleotide-(2'-deoxyribose 5'-phosphate)-2'-deoxyribonucleotide-DNA = a 3'-end 2'-deoxyribonucleotide-(2,3-dehydro-2,3-deoxyribose 5'-phosphate)-DNA + a 5'-end 5'-phospho-2'-deoxyribonucleoside-DNA + H(+)</text>
        <dbReference type="Rhea" id="RHEA:66592"/>
        <dbReference type="Rhea" id="RHEA-COMP:13180"/>
        <dbReference type="Rhea" id="RHEA-COMP:16897"/>
        <dbReference type="Rhea" id="RHEA-COMP:17067"/>
        <dbReference type="ChEBI" id="CHEBI:15378"/>
        <dbReference type="ChEBI" id="CHEBI:136412"/>
        <dbReference type="ChEBI" id="CHEBI:157695"/>
        <dbReference type="ChEBI" id="CHEBI:167181"/>
        <dbReference type="EC" id="4.2.99.18"/>
    </reaction>
</comment>
<dbReference type="InterPro" id="IPR012319">
    <property type="entry name" value="FPG_cat"/>
</dbReference>
<keyword evidence="17" id="KW-0255">Endonuclease</keyword>
<dbReference type="EMBL" id="PDJH01000001">
    <property type="protein sequence ID" value="PFG35922.1"/>
    <property type="molecule type" value="Genomic_DNA"/>
</dbReference>
<feature type="domain" description="FPG-type" evidence="15">
    <location>
        <begin position="219"/>
        <end position="257"/>
    </location>
</feature>
<keyword evidence="11" id="KW-0511">Multifunctional enzyme</keyword>
<dbReference type="InterPro" id="IPR010979">
    <property type="entry name" value="Ribosomal_uS13-like_H2TH"/>
</dbReference>
<evidence type="ECO:0000256" key="11">
    <source>
        <dbReference type="ARBA" id="ARBA00023268"/>
    </source>
</evidence>
<evidence type="ECO:0000256" key="6">
    <source>
        <dbReference type="ARBA" id="ARBA00022801"/>
    </source>
</evidence>
<dbReference type="Pfam" id="PF01149">
    <property type="entry name" value="Fapy_DNA_glyco"/>
    <property type="match status" value="1"/>
</dbReference>
<gene>
    <name evidence="17" type="ORF">ATL41_0622</name>
</gene>
<dbReference type="PANTHER" id="PTHR42697:SF1">
    <property type="entry name" value="ENDONUCLEASE 8"/>
    <property type="match status" value="1"/>
</dbReference>
<keyword evidence="6" id="KW-0378">Hydrolase</keyword>
<evidence type="ECO:0000256" key="12">
    <source>
        <dbReference type="ARBA" id="ARBA00023295"/>
    </source>
</evidence>
<evidence type="ECO:0000256" key="14">
    <source>
        <dbReference type="PROSITE-ProRule" id="PRU00391"/>
    </source>
</evidence>
<comment type="similarity">
    <text evidence="1">Belongs to the FPG family.</text>
</comment>
<keyword evidence="12" id="KW-0326">Glycosidase</keyword>
<dbReference type="InterPro" id="IPR015886">
    <property type="entry name" value="H2TH_FPG"/>
</dbReference>
<evidence type="ECO:0000256" key="2">
    <source>
        <dbReference type="ARBA" id="ARBA00012720"/>
    </source>
</evidence>
<dbReference type="SMART" id="SM00898">
    <property type="entry name" value="Fapy_DNA_glyco"/>
    <property type="match status" value="1"/>
</dbReference>
<keyword evidence="18" id="KW-1185">Reference proteome</keyword>
<keyword evidence="10" id="KW-0456">Lyase</keyword>
<dbReference type="EC" id="4.2.99.18" evidence="2"/>
<keyword evidence="5 14" id="KW-0863">Zinc-finger</keyword>
<reference evidence="17 18" key="1">
    <citation type="submission" date="2017-10" db="EMBL/GenBank/DDBJ databases">
        <title>Sequencing the genomes of 1000 actinobacteria strains.</title>
        <authorList>
            <person name="Klenk H.-P."/>
        </authorList>
    </citation>
    <scope>NUCLEOTIDE SEQUENCE [LARGE SCALE GENOMIC DNA]</scope>
    <source>
        <strain evidence="17 18">DSM 21574</strain>
    </source>
</reference>
<evidence type="ECO:0000256" key="13">
    <source>
        <dbReference type="ARBA" id="ARBA00044632"/>
    </source>
</evidence>
<name>A0A2A9ECD3_9MICO</name>
<dbReference type="PROSITE" id="PS51068">
    <property type="entry name" value="FPG_CAT"/>
    <property type="match status" value="1"/>
</dbReference>
<dbReference type="PROSITE" id="PS01242">
    <property type="entry name" value="ZF_FPG_1"/>
    <property type="match status" value="1"/>
</dbReference>
<dbReference type="PANTHER" id="PTHR42697">
    <property type="entry name" value="ENDONUCLEASE 8"/>
    <property type="match status" value="1"/>
</dbReference>
<dbReference type="InterPro" id="IPR000214">
    <property type="entry name" value="Znf_DNA_glyclase/AP_lyase"/>
</dbReference>
<evidence type="ECO:0000256" key="1">
    <source>
        <dbReference type="ARBA" id="ARBA00009409"/>
    </source>
</evidence>
<keyword evidence="7" id="KW-0862">Zinc</keyword>
<evidence type="ECO:0000256" key="8">
    <source>
        <dbReference type="ARBA" id="ARBA00023125"/>
    </source>
</evidence>
<evidence type="ECO:0000256" key="3">
    <source>
        <dbReference type="ARBA" id="ARBA00022723"/>
    </source>
</evidence>
<feature type="domain" description="Formamidopyrimidine-DNA glycosylase catalytic" evidence="16">
    <location>
        <begin position="2"/>
        <end position="92"/>
    </location>
</feature>
<dbReference type="SUPFAM" id="SSF46946">
    <property type="entry name" value="S13-like H2TH domain"/>
    <property type="match status" value="1"/>
</dbReference>
<dbReference type="Pfam" id="PF06831">
    <property type="entry name" value="H2TH"/>
    <property type="match status" value="1"/>
</dbReference>
<evidence type="ECO:0000259" key="16">
    <source>
        <dbReference type="PROSITE" id="PS51068"/>
    </source>
</evidence>
<keyword evidence="9" id="KW-0234">DNA repair</keyword>
<dbReference type="Gene3D" id="3.20.190.10">
    <property type="entry name" value="MutM-like, N-terminal"/>
    <property type="match status" value="1"/>
</dbReference>
<evidence type="ECO:0000313" key="18">
    <source>
        <dbReference type="Proteomes" id="UP000221394"/>
    </source>
</evidence>
<dbReference type="GO" id="GO:0006284">
    <property type="term" value="P:base-excision repair"/>
    <property type="evidence" value="ECO:0007669"/>
    <property type="project" value="InterPro"/>
</dbReference>